<accession>A0A6P8BI76</accession>
<evidence type="ECO:0000313" key="1">
    <source>
        <dbReference type="Proteomes" id="UP000515153"/>
    </source>
</evidence>
<reference evidence="2" key="1">
    <citation type="journal article" date="2019" name="Mol. Biol. Evol.">
        <title>Blast fungal genomes show frequent chromosomal changes, gene gains and losses, and effector gene turnover.</title>
        <authorList>
            <person name="Gomez Luciano L.B."/>
            <person name="Jason Tsai I."/>
            <person name="Chuma I."/>
            <person name="Tosa Y."/>
            <person name="Chen Y.H."/>
            <person name="Li J.Y."/>
            <person name="Li M.Y."/>
            <person name="Jade Lu M.Y."/>
            <person name="Nakayashiki H."/>
            <person name="Li W.H."/>
        </authorList>
    </citation>
    <scope>NUCLEOTIDE SEQUENCE</scope>
    <source>
        <strain evidence="2">NI907</strain>
    </source>
</reference>
<organism evidence="1 2">
    <name type="scientific">Pyricularia grisea</name>
    <name type="common">Crabgrass-specific blast fungus</name>
    <name type="synonym">Magnaporthe grisea</name>
    <dbReference type="NCBI Taxonomy" id="148305"/>
    <lineage>
        <taxon>Eukaryota</taxon>
        <taxon>Fungi</taxon>
        <taxon>Dikarya</taxon>
        <taxon>Ascomycota</taxon>
        <taxon>Pezizomycotina</taxon>
        <taxon>Sordariomycetes</taxon>
        <taxon>Sordariomycetidae</taxon>
        <taxon>Magnaporthales</taxon>
        <taxon>Pyriculariaceae</taxon>
        <taxon>Pyricularia</taxon>
    </lineage>
</organism>
<proteinExistence type="predicted"/>
<sequence>MRKEGQFRRPEQTKRLWQQTARLGNPSNISFASMLSHVSGTEIPSHSTPDDATLDIGPLTIAQDLQEAELLWLKGGNGGWGIEGLKSRRDPIVVIGLLLTFFPFAPSICMQCKFVGPSSPRRQGWPDR</sequence>
<reference evidence="2" key="3">
    <citation type="submission" date="2025-08" db="UniProtKB">
        <authorList>
            <consortium name="RefSeq"/>
        </authorList>
    </citation>
    <scope>IDENTIFICATION</scope>
    <source>
        <strain evidence="2">NI907</strain>
    </source>
</reference>
<dbReference type="Proteomes" id="UP000515153">
    <property type="component" value="Unplaced"/>
</dbReference>
<reference evidence="2" key="2">
    <citation type="submission" date="2019-10" db="EMBL/GenBank/DDBJ databases">
        <authorList>
            <consortium name="NCBI Genome Project"/>
        </authorList>
    </citation>
    <scope>NUCLEOTIDE SEQUENCE</scope>
    <source>
        <strain evidence="2">NI907</strain>
    </source>
</reference>
<evidence type="ECO:0000313" key="2">
    <source>
        <dbReference type="RefSeq" id="XP_030986842.1"/>
    </source>
</evidence>
<dbReference type="RefSeq" id="XP_030986842.1">
    <property type="nucleotide sequence ID" value="XM_031121949.1"/>
</dbReference>
<dbReference type="AlphaFoldDB" id="A0A6P8BI76"/>
<name>A0A6P8BI76_PYRGI</name>
<gene>
    <name evidence="2" type="ORF">PgNI_01877</name>
</gene>
<protein>
    <submittedName>
        <fullName evidence="2">Uncharacterized protein</fullName>
    </submittedName>
</protein>
<dbReference type="KEGG" id="pgri:PgNI_01877"/>
<keyword evidence="1" id="KW-1185">Reference proteome</keyword>
<dbReference type="GeneID" id="41956861"/>